<dbReference type="PROSITE" id="PS50949">
    <property type="entry name" value="HTH_GNTR"/>
    <property type="match status" value="1"/>
</dbReference>
<dbReference type="InterPro" id="IPR036390">
    <property type="entry name" value="WH_DNA-bd_sf"/>
</dbReference>
<dbReference type="InterPro" id="IPR015424">
    <property type="entry name" value="PyrdxlP-dep_Trfase"/>
</dbReference>
<dbReference type="GO" id="GO:0008483">
    <property type="term" value="F:transaminase activity"/>
    <property type="evidence" value="ECO:0007669"/>
    <property type="project" value="UniProtKB-KW"/>
</dbReference>
<dbReference type="Gene3D" id="1.10.10.10">
    <property type="entry name" value="Winged helix-like DNA-binding domain superfamily/Winged helix DNA-binding domain"/>
    <property type="match status" value="1"/>
</dbReference>
<dbReference type="GO" id="GO:0003700">
    <property type="term" value="F:DNA-binding transcription factor activity"/>
    <property type="evidence" value="ECO:0007669"/>
    <property type="project" value="InterPro"/>
</dbReference>
<sequence>MTVEKSGLLYESLASEIAGMIASGAMKSGDKLPSIRKLSSQRDVSLSTVIQAFRVLEDRGLIEARPQAGFYVRRPAIHWREPAITQPAATPCEVEIDELRWQILYLSQRGEGAALGCAAIDPDLFPNQTLQRILSSTARRHARMIGSYAFPPGNAQLRRQIARRSFEWGGLLRPDDLVITNGCIEALYLCLQAVTRPGDVVAIESPAYFGLLQQLESFKLKALEIPTHPVTGISLDALEMAMRTSDVKAVVVVANFSNPLGSLMPEENKRKLVELLAERDIPLIEDDIYGDFHFSDQRPRPAKAFDTTGNVLYCSSFNKVLAPGFRVGWVAPGRYYATVQNLKMISSMSTPELLQLTLAQFVESGGYDHHLRKLRRSVEGQLHKYADTILRYFPSGARLTVPQGGYVLWIEFPRGFDSVALLRRSIVEDIPFAPGVLFSASQDAYGHCMRINCGLRWSAKVEAALQRLGDLAKEQLALQQIPH</sequence>
<dbReference type="InterPro" id="IPR004839">
    <property type="entry name" value="Aminotransferase_I/II_large"/>
</dbReference>
<dbReference type="Proteomes" id="UP000575898">
    <property type="component" value="Unassembled WGS sequence"/>
</dbReference>
<dbReference type="Pfam" id="PF00392">
    <property type="entry name" value="GntR"/>
    <property type="match status" value="1"/>
</dbReference>
<evidence type="ECO:0000256" key="2">
    <source>
        <dbReference type="ARBA" id="ARBA00022576"/>
    </source>
</evidence>
<evidence type="ECO:0000259" key="8">
    <source>
        <dbReference type="PROSITE" id="PS50949"/>
    </source>
</evidence>
<proteinExistence type="inferred from homology"/>
<accession>A0A840ML76</accession>
<keyword evidence="6 9" id="KW-0238">DNA-binding</keyword>
<feature type="domain" description="HTH gntR-type" evidence="8">
    <location>
        <begin position="7"/>
        <end position="75"/>
    </location>
</feature>
<dbReference type="SUPFAM" id="SSF53383">
    <property type="entry name" value="PLP-dependent transferases"/>
    <property type="match status" value="1"/>
</dbReference>
<keyword evidence="4" id="KW-0663">Pyridoxal phosphate</keyword>
<evidence type="ECO:0000256" key="7">
    <source>
        <dbReference type="ARBA" id="ARBA00023163"/>
    </source>
</evidence>
<dbReference type="EMBL" id="JACHHY010000005">
    <property type="protein sequence ID" value="MBB5017889.1"/>
    <property type="molecule type" value="Genomic_DNA"/>
</dbReference>
<comment type="similarity">
    <text evidence="1">In the C-terminal section; belongs to the class-I pyridoxal-phosphate-dependent aminotransferase family.</text>
</comment>
<dbReference type="InterPro" id="IPR015422">
    <property type="entry name" value="PyrdxlP-dep_Trfase_small"/>
</dbReference>
<evidence type="ECO:0000256" key="3">
    <source>
        <dbReference type="ARBA" id="ARBA00022679"/>
    </source>
</evidence>
<keyword evidence="5" id="KW-0805">Transcription regulation</keyword>
<dbReference type="FunFam" id="3.40.640.10:FF:000023">
    <property type="entry name" value="Transcriptional regulator, GntR family"/>
    <property type="match status" value="1"/>
</dbReference>
<dbReference type="SUPFAM" id="SSF46785">
    <property type="entry name" value="Winged helix' DNA-binding domain"/>
    <property type="match status" value="1"/>
</dbReference>
<evidence type="ECO:0000256" key="6">
    <source>
        <dbReference type="ARBA" id="ARBA00023125"/>
    </source>
</evidence>
<evidence type="ECO:0000313" key="9">
    <source>
        <dbReference type="EMBL" id="MBB5017889.1"/>
    </source>
</evidence>
<dbReference type="Gene3D" id="3.90.1150.10">
    <property type="entry name" value="Aspartate Aminotransferase, domain 1"/>
    <property type="match status" value="1"/>
</dbReference>
<evidence type="ECO:0000313" key="10">
    <source>
        <dbReference type="Proteomes" id="UP000575898"/>
    </source>
</evidence>
<protein>
    <submittedName>
        <fullName evidence="9">DNA-binding transcriptional MocR family regulator</fullName>
    </submittedName>
</protein>
<reference evidence="9 10" key="1">
    <citation type="submission" date="2020-08" db="EMBL/GenBank/DDBJ databases">
        <title>Genomic Encyclopedia of Type Strains, Phase IV (KMG-IV): sequencing the most valuable type-strain genomes for metagenomic binning, comparative biology and taxonomic classification.</title>
        <authorList>
            <person name="Goeker M."/>
        </authorList>
    </citation>
    <scope>NUCLEOTIDE SEQUENCE [LARGE SCALE GENOMIC DNA]</scope>
    <source>
        <strain evidence="9 10">DSM 27165</strain>
    </source>
</reference>
<evidence type="ECO:0000256" key="1">
    <source>
        <dbReference type="ARBA" id="ARBA00005384"/>
    </source>
</evidence>
<evidence type="ECO:0000256" key="4">
    <source>
        <dbReference type="ARBA" id="ARBA00022898"/>
    </source>
</evidence>
<evidence type="ECO:0000256" key="5">
    <source>
        <dbReference type="ARBA" id="ARBA00023015"/>
    </source>
</evidence>
<dbReference type="PANTHER" id="PTHR46577:SF2">
    <property type="entry name" value="TRANSCRIPTIONAL REGULATORY PROTEIN"/>
    <property type="match status" value="1"/>
</dbReference>
<name>A0A840ML76_9PROT</name>
<dbReference type="InterPro" id="IPR000524">
    <property type="entry name" value="Tscrpt_reg_HTH_GntR"/>
</dbReference>
<dbReference type="GO" id="GO:0003677">
    <property type="term" value="F:DNA binding"/>
    <property type="evidence" value="ECO:0007669"/>
    <property type="project" value="UniProtKB-KW"/>
</dbReference>
<dbReference type="InterPro" id="IPR051446">
    <property type="entry name" value="HTH_trans_reg/aminotransferase"/>
</dbReference>
<keyword evidence="2" id="KW-0032">Aminotransferase</keyword>
<keyword evidence="3" id="KW-0808">Transferase</keyword>
<keyword evidence="10" id="KW-1185">Reference proteome</keyword>
<dbReference type="GO" id="GO:0030170">
    <property type="term" value="F:pyridoxal phosphate binding"/>
    <property type="evidence" value="ECO:0007669"/>
    <property type="project" value="InterPro"/>
</dbReference>
<organism evidence="9 10">
    <name type="scientific">Chitinivorax tropicus</name>
    <dbReference type="NCBI Taxonomy" id="714531"/>
    <lineage>
        <taxon>Bacteria</taxon>
        <taxon>Pseudomonadati</taxon>
        <taxon>Pseudomonadota</taxon>
        <taxon>Betaproteobacteria</taxon>
        <taxon>Chitinivorax</taxon>
    </lineage>
</organism>
<dbReference type="InterPro" id="IPR015421">
    <property type="entry name" value="PyrdxlP-dep_Trfase_major"/>
</dbReference>
<dbReference type="RefSeq" id="WP_184036345.1">
    <property type="nucleotide sequence ID" value="NZ_JACHHY010000005.1"/>
</dbReference>
<dbReference type="InterPro" id="IPR036388">
    <property type="entry name" value="WH-like_DNA-bd_sf"/>
</dbReference>
<keyword evidence="7" id="KW-0804">Transcription</keyword>
<comment type="caution">
    <text evidence="9">The sequence shown here is derived from an EMBL/GenBank/DDBJ whole genome shotgun (WGS) entry which is preliminary data.</text>
</comment>
<dbReference type="SMART" id="SM00345">
    <property type="entry name" value="HTH_GNTR"/>
    <property type="match status" value="1"/>
</dbReference>
<dbReference type="Pfam" id="PF00155">
    <property type="entry name" value="Aminotran_1_2"/>
    <property type="match status" value="1"/>
</dbReference>
<dbReference type="CDD" id="cd07377">
    <property type="entry name" value="WHTH_GntR"/>
    <property type="match status" value="1"/>
</dbReference>
<dbReference type="AlphaFoldDB" id="A0A840ML76"/>
<dbReference type="Gene3D" id="3.40.640.10">
    <property type="entry name" value="Type I PLP-dependent aspartate aminotransferase-like (Major domain)"/>
    <property type="match status" value="1"/>
</dbReference>
<gene>
    <name evidence="9" type="ORF">HNQ59_001159</name>
</gene>
<dbReference type="PANTHER" id="PTHR46577">
    <property type="entry name" value="HTH-TYPE TRANSCRIPTIONAL REGULATORY PROTEIN GABR"/>
    <property type="match status" value="1"/>
</dbReference>
<dbReference type="CDD" id="cd00609">
    <property type="entry name" value="AAT_like"/>
    <property type="match status" value="1"/>
</dbReference>